<comment type="caution">
    <text evidence="2">The sequence shown here is derived from an EMBL/GenBank/DDBJ whole genome shotgun (WGS) entry which is preliminary data.</text>
</comment>
<feature type="compositionally biased region" description="Polar residues" evidence="1">
    <location>
        <begin position="330"/>
        <end position="349"/>
    </location>
</feature>
<feature type="region of interest" description="Disordered" evidence="1">
    <location>
        <begin position="211"/>
        <end position="258"/>
    </location>
</feature>
<dbReference type="GO" id="GO:0019901">
    <property type="term" value="F:protein kinase binding"/>
    <property type="evidence" value="ECO:0007669"/>
    <property type="project" value="InterPro"/>
</dbReference>
<evidence type="ECO:0000313" key="3">
    <source>
        <dbReference type="Proteomes" id="UP000674318"/>
    </source>
</evidence>
<dbReference type="PANTHER" id="PTHR15615:SF112">
    <property type="entry name" value="CYCLIN, PUTATIVE-RELATED"/>
    <property type="match status" value="1"/>
</dbReference>
<dbReference type="PANTHER" id="PTHR15615">
    <property type="match status" value="1"/>
</dbReference>
<protein>
    <recommendedName>
        <fullName evidence="4">CYC2-like cyclin</fullName>
    </recommendedName>
</protein>
<dbReference type="Proteomes" id="UP000674318">
    <property type="component" value="Unassembled WGS sequence"/>
</dbReference>
<feature type="region of interest" description="Disordered" evidence="1">
    <location>
        <begin position="1"/>
        <end position="45"/>
    </location>
</feature>
<keyword evidence="3" id="KW-1185">Reference proteome</keyword>
<dbReference type="EMBL" id="JAFJZO010000033">
    <property type="protein sequence ID" value="KAG5495039.1"/>
    <property type="molecule type" value="Genomic_DNA"/>
</dbReference>
<dbReference type="RefSeq" id="XP_067754291.1">
    <property type="nucleotide sequence ID" value="XM_067898134.1"/>
</dbReference>
<feature type="compositionally biased region" description="Polar residues" evidence="1">
    <location>
        <begin position="838"/>
        <end position="848"/>
    </location>
</feature>
<sequence length="1094" mass="115565">MEVQTASRAADAERQPSKPRAQSISSDEWGLCIDKDASSNPHPVLPFRRYGGQRHGVIDSADPPDDTVDCCGGSLVGAPMDTGKMGKHDTDGTEDFSTMNSGCGSGVALHSFCASSSVREPSLLPATDPAVVCSVSSVPPTAASESPSAFTDDSRAVSAAHAAPTMCSSPLKTVKNGPGKLALNTLKASSDQRSFTSMAMQATVLRNTIAGPPLRSSCSRSDLSSSAGGASHVPSGDDPMGVRQLYSLPSSRAGSSLGMPAFTEREAARRSAEQAHSLAAVDAFSMERFATFYEAALEELVVECERRVANAPGALRDSQRQLIRGEKNGDLTTSTHSFNSPRSTVTSSPDGVASRGTASCIIPGYPLCSPGSLHNSHEVHRSKHSGDAGVHQRHASLPFPPPPPPSSLHSRTGFFKSTEPACQVEPEKSVAVEETVPALLAALGRHHGKMAPMVFIAGLAYLARITVLCASEFLSITRANWYRLTTTAILVAAKVYDEHSSSRLNARFARSSGIPLAEMTKLELDFLYLVDFDLLLKESEVEQWLTWMEVRALRRDLMTPLNSYVLGTSSSTTPGQVSSSSKPLFKSGFTAAEHWGHTKMSAMLEESCTAGLSSAVLEGEEETVGTSLSSMAAPCSFSHVRMASSSLLTGPCAVSSVANLRCFTGAAVPSDAPSFTSPFIEFSGFHAHSCCSSMALPASVLDGTCSAVSAASLPGYVHSSANGPRVFLPPLPIHGALPLPQPAARTRLFSVVHGPDEPPSPISLRQLCCLGASPKSPPPPPSAERQSPMRFFKSQGTHTQGWHRHVSGVAGTTGPSLNGAEKGGYKVAEQSSHEQVARVENSSASVLTSAPLGPDTKRSAAASASSGSKIRWGPLGMVQHVREVLGVTASLVRGQLTVLAPSAHADEASRLPPPQQQHPSPSQGLQAFSSSAPIGGESVCRHLPSSAASHFGRHNASVPPAAALFSRRPPGSPLRLSPGAFPHHYSGPVLPGVVSRRSPAPLNSPHYVKPRFSATSQPYTCSGANAATADGGDYSADEEDEECEYGYYDEEGYFHYYEEEDEEGEWYEDDEEDEGENAYFRRCPPPLTHSPPSL</sequence>
<feature type="compositionally biased region" description="Pro residues" evidence="1">
    <location>
        <begin position="1083"/>
        <end position="1094"/>
    </location>
</feature>
<evidence type="ECO:0000313" key="2">
    <source>
        <dbReference type="EMBL" id="KAG5495039.1"/>
    </source>
</evidence>
<dbReference type="OrthoDB" id="244495at2759"/>
<feature type="region of interest" description="Disordered" evidence="1">
    <location>
        <begin position="319"/>
        <end position="353"/>
    </location>
</feature>
<dbReference type="GeneID" id="94288211"/>
<feature type="compositionally biased region" description="Basic and acidic residues" evidence="1">
    <location>
        <begin position="319"/>
        <end position="329"/>
    </location>
</feature>
<dbReference type="AlphaFoldDB" id="A0A836HNX6"/>
<feature type="compositionally biased region" description="Low complexity" evidence="1">
    <location>
        <begin position="214"/>
        <end position="231"/>
    </location>
</feature>
<proteinExistence type="predicted"/>
<evidence type="ECO:0000256" key="1">
    <source>
        <dbReference type="SAM" id="MobiDB-lite"/>
    </source>
</evidence>
<dbReference type="Pfam" id="PF08613">
    <property type="entry name" value="Cyclin"/>
    <property type="match status" value="1"/>
</dbReference>
<dbReference type="Gene3D" id="1.10.472.10">
    <property type="entry name" value="Cyclin-like"/>
    <property type="match status" value="1"/>
</dbReference>
<dbReference type="InterPro" id="IPR013922">
    <property type="entry name" value="Cyclin_PHO80-like"/>
</dbReference>
<organism evidence="2 3">
    <name type="scientific">Porcisia hertigi</name>
    <dbReference type="NCBI Taxonomy" id="2761500"/>
    <lineage>
        <taxon>Eukaryota</taxon>
        <taxon>Discoba</taxon>
        <taxon>Euglenozoa</taxon>
        <taxon>Kinetoplastea</taxon>
        <taxon>Metakinetoplastina</taxon>
        <taxon>Trypanosomatida</taxon>
        <taxon>Trypanosomatidae</taxon>
        <taxon>Leishmaniinae</taxon>
        <taxon>Porcisia</taxon>
    </lineage>
</organism>
<feature type="region of interest" description="Disordered" evidence="1">
    <location>
        <begin position="373"/>
        <end position="413"/>
    </location>
</feature>
<evidence type="ECO:0008006" key="4">
    <source>
        <dbReference type="Google" id="ProtNLM"/>
    </source>
</evidence>
<feature type="region of interest" description="Disordered" evidence="1">
    <location>
        <begin position="906"/>
        <end position="931"/>
    </location>
</feature>
<gene>
    <name evidence="2" type="ORF">JKF63_02092</name>
</gene>
<feature type="region of interest" description="Disordered" evidence="1">
    <location>
        <begin position="1058"/>
        <end position="1094"/>
    </location>
</feature>
<dbReference type="KEGG" id="phet:94288211"/>
<feature type="compositionally biased region" description="Low complexity" evidence="1">
    <location>
        <begin position="917"/>
        <end position="926"/>
    </location>
</feature>
<name>A0A836HNX6_9TRYP</name>
<reference evidence="2 3" key="1">
    <citation type="submission" date="2021-02" db="EMBL/GenBank/DDBJ databases">
        <title>Porcisia hertigi Genome sequencing and assembly.</title>
        <authorList>
            <person name="Almutairi H."/>
            <person name="Gatherer D."/>
        </authorList>
    </citation>
    <scope>NUCLEOTIDE SEQUENCE [LARGE SCALE GENOMIC DNA]</scope>
    <source>
        <strain evidence="2 3">C119</strain>
    </source>
</reference>
<feature type="compositionally biased region" description="Acidic residues" evidence="1">
    <location>
        <begin position="1058"/>
        <end position="1076"/>
    </location>
</feature>
<accession>A0A836HNX6</accession>
<feature type="region of interest" description="Disordered" evidence="1">
    <location>
        <begin position="794"/>
        <end position="871"/>
    </location>
</feature>